<gene>
    <name evidence="2" type="ORF">SDC9_76997</name>
</gene>
<sequence>MPKHVKAAHVPERIVKGCVSMSKLTVGAKMPDFSFATPFESERTLAQTASRVGGKTALLFLRYYGCTLCQYDIHQFAQAHASLAASDGQMLVVLQSDPARLAGQLKPGDLPFDIICDPEQTLYQRFEIEPAPSMEKLGDVYTMEKIKKATVEGFAHGTYEGNELQLPATFVMSPGLTLTYVHYGVSAGDIPTPQALSKLLK</sequence>
<name>A0A644YQ91_9ZZZZ</name>
<evidence type="ECO:0000313" key="2">
    <source>
        <dbReference type="EMBL" id="MPM30447.1"/>
    </source>
</evidence>
<comment type="caution">
    <text evidence="2">The sequence shown here is derived from an EMBL/GenBank/DDBJ whole genome shotgun (WGS) entry which is preliminary data.</text>
</comment>
<dbReference type="InterPro" id="IPR036249">
    <property type="entry name" value="Thioredoxin-like_sf"/>
</dbReference>
<evidence type="ECO:0000259" key="1">
    <source>
        <dbReference type="Pfam" id="PF00578"/>
    </source>
</evidence>
<dbReference type="GO" id="GO:0016209">
    <property type="term" value="F:antioxidant activity"/>
    <property type="evidence" value="ECO:0007669"/>
    <property type="project" value="InterPro"/>
</dbReference>
<dbReference type="AlphaFoldDB" id="A0A644YQ91"/>
<protein>
    <recommendedName>
        <fullName evidence="1">Alkyl hydroperoxide reductase subunit C/ Thiol specific antioxidant domain-containing protein</fullName>
    </recommendedName>
</protein>
<dbReference type="Gene3D" id="3.40.30.10">
    <property type="entry name" value="Glutaredoxin"/>
    <property type="match status" value="1"/>
</dbReference>
<accession>A0A644YQ91</accession>
<proteinExistence type="predicted"/>
<dbReference type="GO" id="GO:0016491">
    <property type="term" value="F:oxidoreductase activity"/>
    <property type="evidence" value="ECO:0007669"/>
    <property type="project" value="InterPro"/>
</dbReference>
<dbReference type="Pfam" id="PF00578">
    <property type="entry name" value="AhpC-TSA"/>
    <property type="match status" value="1"/>
</dbReference>
<dbReference type="EMBL" id="VSSQ01005788">
    <property type="protein sequence ID" value="MPM30447.1"/>
    <property type="molecule type" value="Genomic_DNA"/>
</dbReference>
<dbReference type="SUPFAM" id="SSF52833">
    <property type="entry name" value="Thioredoxin-like"/>
    <property type="match status" value="1"/>
</dbReference>
<feature type="domain" description="Alkyl hydroperoxide reductase subunit C/ Thiol specific antioxidant" evidence="1">
    <location>
        <begin position="26"/>
        <end position="180"/>
    </location>
</feature>
<reference evidence="2" key="1">
    <citation type="submission" date="2019-08" db="EMBL/GenBank/DDBJ databases">
        <authorList>
            <person name="Kucharzyk K."/>
            <person name="Murdoch R.W."/>
            <person name="Higgins S."/>
            <person name="Loffler F."/>
        </authorList>
    </citation>
    <scope>NUCLEOTIDE SEQUENCE</scope>
</reference>
<dbReference type="InterPro" id="IPR000866">
    <property type="entry name" value="AhpC/TSA"/>
</dbReference>
<organism evidence="2">
    <name type="scientific">bioreactor metagenome</name>
    <dbReference type="NCBI Taxonomy" id="1076179"/>
    <lineage>
        <taxon>unclassified sequences</taxon>
        <taxon>metagenomes</taxon>
        <taxon>ecological metagenomes</taxon>
    </lineage>
</organism>